<organism evidence="1">
    <name type="scientific">uncultured Caudovirales phage</name>
    <dbReference type="NCBI Taxonomy" id="2100421"/>
    <lineage>
        <taxon>Viruses</taxon>
        <taxon>Duplodnaviria</taxon>
        <taxon>Heunggongvirae</taxon>
        <taxon>Uroviricota</taxon>
        <taxon>Caudoviricetes</taxon>
        <taxon>Peduoviridae</taxon>
        <taxon>Maltschvirus</taxon>
        <taxon>Maltschvirus maltsch</taxon>
    </lineage>
</organism>
<accession>A0A6J5QCJ3</accession>
<protein>
    <submittedName>
        <fullName evidence="1">Uncharacterized protein</fullName>
    </submittedName>
</protein>
<gene>
    <name evidence="1" type="ORF">UFOVP1046_10</name>
    <name evidence="2" type="ORF">UFOVP1214_20</name>
</gene>
<sequence length="164" mass="18083">MSKTVRAVNDMTMPGLRAFLRDLNKLDKEGKSELRKASVDIARRLMVPAWQEAASHAKGNWGENISRAVKAKSDRIPVVIIGGNTRKYSRGASVNMIKTPSAYGVKGKTVRSSDPRVASAVKAFGEGTGWMKGVGQSYKEPAMKQWGQAVDKVVNEWQSRRVTY</sequence>
<dbReference type="EMBL" id="LR797162">
    <property type="protein sequence ID" value="CAB4191132.1"/>
    <property type="molecule type" value="Genomic_DNA"/>
</dbReference>
<evidence type="ECO:0000313" key="1">
    <source>
        <dbReference type="EMBL" id="CAB4180087.1"/>
    </source>
</evidence>
<dbReference type="EMBL" id="LR796997">
    <property type="protein sequence ID" value="CAB4180087.1"/>
    <property type="molecule type" value="Genomic_DNA"/>
</dbReference>
<evidence type="ECO:0000313" key="2">
    <source>
        <dbReference type="EMBL" id="CAB4191132.1"/>
    </source>
</evidence>
<name>A0A6J5QCJ3_9CAUD</name>
<reference evidence="1" key="1">
    <citation type="submission" date="2020-05" db="EMBL/GenBank/DDBJ databases">
        <authorList>
            <person name="Chiriac C."/>
            <person name="Salcher M."/>
            <person name="Ghai R."/>
            <person name="Kavagutti S V."/>
        </authorList>
    </citation>
    <scope>NUCLEOTIDE SEQUENCE</scope>
</reference>
<proteinExistence type="predicted"/>